<feature type="compositionally biased region" description="Basic residues" evidence="6">
    <location>
        <begin position="961"/>
        <end position="971"/>
    </location>
</feature>
<feature type="compositionally biased region" description="Polar residues" evidence="6">
    <location>
        <begin position="907"/>
        <end position="933"/>
    </location>
</feature>
<keyword evidence="3" id="KW-0863">Zinc-finger</keyword>
<dbReference type="AlphaFoldDB" id="A0A9P1E6V4"/>
<keyword evidence="4" id="KW-0862">Zinc</keyword>
<evidence type="ECO:0000313" key="9">
    <source>
        <dbReference type="Proteomes" id="UP001152484"/>
    </source>
</evidence>
<evidence type="ECO:0000256" key="4">
    <source>
        <dbReference type="ARBA" id="ARBA00022833"/>
    </source>
</evidence>
<feature type="domain" description="Zinc finger PHD-type" evidence="7">
    <location>
        <begin position="352"/>
        <end position="418"/>
    </location>
</feature>
<dbReference type="InterPro" id="IPR022702">
    <property type="entry name" value="Cytosine_MeTrfase1_RFD"/>
</dbReference>
<dbReference type="GO" id="GO:0005634">
    <property type="term" value="C:nucleus"/>
    <property type="evidence" value="ECO:0007669"/>
    <property type="project" value="UniProtKB-SubCell"/>
</dbReference>
<organism evidence="8 9">
    <name type="scientific">Cuscuta europaea</name>
    <name type="common">European dodder</name>
    <dbReference type="NCBI Taxonomy" id="41803"/>
    <lineage>
        <taxon>Eukaryota</taxon>
        <taxon>Viridiplantae</taxon>
        <taxon>Streptophyta</taxon>
        <taxon>Embryophyta</taxon>
        <taxon>Tracheophyta</taxon>
        <taxon>Spermatophyta</taxon>
        <taxon>Magnoliopsida</taxon>
        <taxon>eudicotyledons</taxon>
        <taxon>Gunneridae</taxon>
        <taxon>Pentapetalae</taxon>
        <taxon>asterids</taxon>
        <taxon>lamiids</taxon>
        <taxon>Solanales</taxon>
        <taxon>Convolvulaceae</taxon>
        <taxon>Cuscuteae</taxon>
        <taxon>Cuscuta</taxon>
        <taxon>Cuscuta subgen. Cuscuta</taxon>
    </lineage>
</organism>
<dbReference type="Proteomes" id="UP001152484">
    <property type="component" value="Unassembled WGS sequence"/>
</dbReference>
<evidence type="ECO:0000259" key="7">
    <source>
        <dbReference type="SMART" id="SM00249"/>
    </source>
</evidence>
<dbReference type="SMART" id="SM00249">
    <property type="entry name" value="PHD"/>
    <property type="match status" value="3"/>
</dbReference>
<dbReference type="EMBL" id="CAMAPE010000017">
    <property type="protein sequence ID" value="CAH9083624.1"/>
    <property type="molecule type" value="Genomic_DNA"/>
</dbReference>
<dbReference type="PANTHER" id="PTHR46235:SF3">
    <property type="entry name" value="PHD FINGER-CONTAINING PROTEIN DDB_G0268158"/>
    <property type="match status" value="1"/>
</dbReference>
<dbReference type="CDD" id="cd15566">
    <property type="entry name" value="PHD3_NSD"/>
    <property type="match status" value="1"/>
</dbReference>
<gene>
    <name evidence="8" type="ORF">CEURO_LOCUS8687</name>
</gene>
<feature type="domain" description="Zinc finger PHD-type" evidence="7">
    <location>
        <begin position="285"/>
        <end position="351"/>
    </location>
</feature>
<dbReference type="InterPro" id="IPR001965">
    <property type="entry name" value="Znf_PHD"/>
</dbReference>
<comment type="caution">
    <text evidence="8">The sequence shown here is derived from an EMBL/GenBank/DDBJ whole genome shotgun (WGS) entry which is preliminary data.</text>
</comment>
<keyword evidence="5" id="KW-0539">Nucleus</keyword>
<dbReference type="OrthoDB" id="21264at2759"/>
<reference evidence="8" key="1">
    <citation type="submission" date="2022-07" db="EMBL/GenBank/DDBJ databases">
        <authorList>
            <person name="Macas J."/>
            <person name="Novak P."/>
            <person name="Neumann P."/>
        </authorList>
    </citation>
    <scope>NUCLEOTIDE SEQUENCE</scope>
</reference>
<dbReference type="Pfam" id="PF22908">
    <property type="entry name" value="PHD_NSD"/>
    <property type="match status" value="1"/>
</dbReference>
<evidence type="ECO:0000256" key="5">
    <source>
        <dbReference type="ARBA" id="ARBA00023242"/>
    </source>
</evidence>
<evidence type="ECO:0000256" key="2">
    <source>
        <dbReference type="ARBA" id="ARBA00022723"/>
    </source>
</evidence>
<dbReference type="GO" id="GO:0008270">
    <property type="term" value="F:zinc ion binding"/>
    <property type="evidence" value="ECO:0007669"/>
    <property type="project" value="UniProtKB-KW"/>
</dbReference>
<evidence type="ECO:0000256" key="3">
    <source>
        <dbReference type="ARBA" id="ARBA00022771"/>
    </source>
</evidence>
<evidence type="ECO:0000256" key="1">
    <source>
        <dbReference type="ARBA" id="ARBA00004123"/>
    </source>
</evidence>
<feature type="region of interest" description="Disordered" evidence="6">
    <location>
        <begin position="1115"/>
        <end position="1153"/>
    </location>
</feature>
<feature type="compositionally biased region" description="Low complexity" evidence="6">
    <location>
        <begin position="1115"/>
        <end position="1132"/>
    </location>
</feature>
<keyword evidence="2" id="KW-0479">Metal-binding</keyword>
<keyword evidence="9" id="KW-1185">Reference proteome</keyword>
<proteinExistence type="predicted"/>
<dbReference type="Gene3D" id="3.30.40.10">
    <property type="entry name" value="Zinc/RING finger domain, C3HC4 (zinc finger)"/>
    <property type="match status" value="2"/>
</dbReference>
<evidence type="ECO:0000256" key="6">
    <source>
        <dbReference type="SAM" id="MobiDB-lite"/>
    </source>
</evidence>
<dbReference type="InterPro" id="IPR013083">
    <property type="entry name" value="Znf_RING/FYVE/PHD"/>
</dbReference>
<comment type="subcellular location">
    <subcellularLocation>
        <location evidence="1">Nucleus</location>
    </subcellularLocation>
</comment>
<evidence type="ECO:0000313" key="8">
    <source>
        <dbReference type="EMBL" id="CAH9083624.1"/>
    </source>
</evidence>
<feature type="compositionally biased region" description="Polar residues" evidence="6">
    <location>
        <begin position="1143"/>
        <end position="1153"/>
    </location>
</feature>
<feature type="region of interest" description="Disordered" evidence="6">
    <location>
        <begin position="476"/>
        <end position="504"/>
    </location>
</feature>
<feature type="domain" description="Zinc finger PHD-type" evidence="7">
    <location>
        <begin position="225"/>
        <end position="280"/>
    </location>
</feature>
<dbReference type="Pfam" id="PF26055">
    <property type="entry name" value="Mtase_EDM2"/>
    <property type="match status" value="1"/>
</dbReference>
<dbReference type="CDD" id="cd15565">
    <property type="entry name" value="PHD2_NSD"/>
    <property type="match status" value="1"/>
</dbReference>
<dbReference type="InterPro" id="IPR058939">
    <property type="entry name" value="Mtase_EDM2"/>
</dbReference>
<dbReference type="Pfam" id="PF12047">
    <property type="entry name" value="DNMT1-RFD"/>
    <property type="match status" value="1"/>
</dbReference>
<name>A0A9P1E6V4_CUSEU</name>
<dbReference type="PANTHER" id="PTHR46235">
    <property type="entry name" value="PHD FINGER-CONTAINING PROTEIN DDB_G0268158"/>
    <property type="match status" value="1"/>
</dbReference>
<feature type="region of interest" description="Disordered" evidence="6">
    <location>
        <begin position="871"/>
        <end position="1000"/>
    </location>
</feature>
<accession>A0A9P1E6V4</accession>
<protein>
    <recommendedName>
        <fullName evidence="7">Zinc finger PHD-type domain-containing protein</fullName>
    </recommendedName>
</protein>
<sequence length="1153" mass="130336">MRDMAFSDDECEAKINTVSNYDFVDDNDEPISFCELSIQWKKGVRSVGKRKHIFLRGDADNGNMKIYEEVTAWKFDLSSMKPDIWVLHKKESWILLLKPRKAYEDTIIRSVVVTLHCLQFFRKNPDSSLKSMWENMHKVFSFERRPSDNDLMEHTDFISEALKHDALLAKSKVLVTFLKERPTKNRNLDEQVNDKTLSGFIDDDLADECSEDLSDDDEDDQFESVCAICDNGGEIICCEGKCLRSFHATKEAGRESYCESLGFTRQQVDAIQKFYCKNCEYQKHQCFACGKLGSSDLSSGAEVFRCFNATCGRFYHPHCVAKLLNRNNQLNVESLVENIAAGKDFACPMHQCFVCNMLEDKKNKELQFAICRRCPRSYHRKCLPSEIAFEENEDEGIVQRAWDNLIPNRILLYCLEHEIDEELLTPTRNHLKFPGINLHKIKQKPELVGKKKIVRKSISPLSEAVNQNYVAKQKSSTGSFGVSSKKREGKLPPPTSFKKQRVVDTTRKSLEKASSAKQYQPAVTEGKVSLGQKLFELNQRMSNDAEPVGSNEVAKVSFAKKETGTSLTLDADSKKRILSIVKDSSNITLDTTLKKLKVPTENVYSSKFAIDKSITLGKVEGSIKAIRTALQRLEEGGSVDDAKVVCDPAHLTQIMKWKNKLKVYLAPFLYGVRYTSFGRHFTQVDKLKEIVSMLQWYVQDGDTIVDFCCGSNDFSCLMKTKVDEIGKKCSFRNFDILQPKNDFCFEKRDWMTVQPKELPPGSKLIMGLNPPFGVNAGLANKFINKALEFKPKLLILIVPRETQRLDGKKNPYNLIWQNDELLSGKAFYLPGSIDVNDKTLEDWNLSTPPLYLWSRPDWTRKHKEIAEYRGHLSRDNKLDGNQSKKPPVTVDDLEQLAPPPPPVRVKVNTNKAELTKSPTDAATTTGCLNSSSAAAAVEAQNVPSPGGKKKPAQSSKPGICSKKKKKRKRKSFNGPIKNNKPMPRHPSPSMSDGGDISIHQGEECNYFSSSSPGKCHIPPSYRQERIPLGRTEFGVQYNNDDVVSKYLPNRWPSPPGPPEFVPPHHTQAQIYGEDYLSQNTVGLDHGFPLHGRMSTAAAGWSQPPQQLHEVNQSRMNNFNNPRSSSSHRSFSSLDFAEGPYRPFSQNSSGWIND</sequence>
<dbReference type="InterPro" id="IPR055198">
    <property type="entry name" value="NSD_PHD"/>
</dbReference>